<keyword evidence="2" id="KW-1185">Reference proteome</keyword>
<accession>A0ABS8WRK3</accession>
<evidence type="ECO:0000313" key="1">
    <source>
        <dbReference type="EMBL" id="MCE3052113.1"/>
    </source>
</evidence>
<reference evidence="1 2" key="1">
    <citation type="journal article" date="2021" name="BMC Genomics">
        <title>Datura genome reveals duplications of psychoactive alkaloid biosynthetic genes and high mutation rate following tissue culture.</title>
        <authorList>
            <person name="Rajewski A."/>
            <person name="Carter-House D."/>
            <person name="Stajich J."/>
            <person name="Litt A."/>
        </authorList>
    </citation>
    <scope>NUCLEOTIDE SEQUENCE [LARGE SCALE GENOMIC DNA]</scope>
    <source>
        <strain evidence="1">AR-01</strain>
    </source>
</reference>
<dbReference type="EMBL" id="JACEIK010009216">
    <property type="protein sequence ID" value="MCE3052113.1"/>
    <property type="molecule type" value="Genomic_DNA"/>
</dbReference>
<proteinExistence type="predicted"/>
<name>A0ABS8WRK3_DATST</name>
<organism evidence="1 2">
    <name type="scientific">Datura stramonium</name>
    <name type="common">Jimsonweed</name>
    <name type="synonym">Common thornapple</name>
    <dbReference type="NCBI Taxonomy" id="4076"/>
    <lineage>
        <taxon>Eukaryota</taxon>
        <taxon>Viridiplantae</taxon>
        <taxon>Streptophyta</taxon>
        <taxon>Embryophyta</taxon>
        <taxon>Tracheophyta</taxon>
        <taxon>Spermatophyta</taxon>
        <taxon>Magnoliopsida</taxon>
        <taxon>eudicotyledons</taxon>
        <taxon>Gunneridae</taxon>
        <taxon>Pentapetalae</taxon>
        <taxon>asterids</taxon>
        <taxon>lamiids</taxon>
        <taxon>Solanales</taxon>
        <taxon>Solanaceae</taxon>
        <taxon>Solanoideae</taxon>
        <taxon>Datureae</taxon>
        <taxon>Datura</taxon>
    </lineage>
</organism>
<dbReference type="PANTHER" id="PTHR42851:SF19">
    <property type="entry name" value="PWWP DOMAIN-CONTAINING PROTEIN 2-RELATED"/>
    <property type="match status" value="1"/>
</dbReference>
<comment type="caution">
    <text evidence="1">The sequence shown here is derived from an EMBL/GenBank/DDBJ whole genome shotgun (WGS) entry which is preliminary data.</text>
</comment>
<dbReference type="Proteomes" id="UP000823775">
    <property type="component" value="Unassembled WGS sequence"/>
</dbReference>
<evidence type="ECO:0000313" key="2">
    <source>
        <dbReference type="Proteomes" id="UP000823775"/>
    </source>
</evidence>
<sequence>MLSNLYSAARDPMNAYSILISQAELIHKSKRAKFVFKKRADAETAFSKSGNLVFWLSLISYRLQYSPSPRKASCIKRKRKYAASLAVNEFKTEVKLNSS</sequence>
<dbReference type="InterPro" id="IPR053063">
    <property type="entry name" value="PWWP_domain_containing_PDP"/>
</dbReference>
<protein>
    <submittedName>
        <fullName evidence="1">Uncharacterized protein</fullName>
    </submittedName>
</protein>
<gene>
    <name evidence="1" type="ORF">HAX54_051613</name>
</gene>
<dbReference type="PANTHER" id="PTHR42851">
    <property type="entry name" value="ALDOLASE-RELATED"/>
    <property type="match status" value="1"/>
</dbReference>